<proteinExistence type="predicted"/>
<evidence type="ECO:0000256" key="1">
    <source>
        <dbReference type="ARBA" id="ARBA00004167"/>
    </source>
</evidence>
<name>A0A427B288_ENSVE</name>
<comment type="subcellular location">
    <subcellularLocation>
        <location evidence="1">Membrane</location>
        <topology evidence="1">Single-pass membrane protein</topology>
    </subcellularLocation>
</comment>
<reference evidence="7 8" key="1">
    <citation type="journal article" date="2014" name="Agronomy (Basel)">
        <title>A Draft Genome Sequence for Ensete ventricosum, the Drought-Tolerant Tree Against Hunger.</title>
        <authorList>
            <person name="Harrison J."/>
            <person name="Moore K.A."/>
            <person name="Paszkiewicz K."/>
            <person name="Jones T."/>
            <person name="Grant M."/>
            <person name="Ambacheew D."/>
            <person name="Muzemil S."/>
            <person name="Studholme D.J."/>
        </authorList>
    </citation>
    <scope>NUCLEOTIDE SEQUENCE [LARGE SCALE GENOMIC DNA]</scope>
</reference>
<dbReference type="GO" id="GO:0005886">
    <property type="term" value="C:plasma membrane"/>
    <property type="evidence" value="ECO:0007669"/>
    <property type="project" value="TreeGrafter"/>
</dbReference>
<sequence>MSAKDCGNHGHCQRRKLYRRLFAAVLTFIIVVLIVILAVWLVLRPSKPKFHLKDTSIYQLNLTAGVNLLTTVMQVTLASRNLNDRVGIYYDNLNAFAAYKGQRITASTALPTGYQGHDDFVVWSPFLYGAAVAVPPYLAVSLNQDREAGLLLVYIKAEGRLRWKVGTWVSGHYHLQANCPAFLAIDNGKGSGSVPSFHLQQISSCSVDV</sequence>
<dbReference type="Pfam" id="PF03168">
    <property type="entry name" value="LEA_2"/>
    <property type="match status" value="1"/>
</dbReference>
<evidence type="ECO:0000313" key="8">
    <source>
        <dbReference type="Proteomes" id="UP000287651"/>
    </source>
</evidence>
<evidence type="ECO:0000256" key="5">
    <source>
        <dbReference type="SAM" id="Phobius"/>
    </source>
</evidence>
<evidence type="ECO:0000256" key="2">
    <source>
        <dbReference type="ARBA" id="ARBA00022692"/>
    </source>
</evidence>
<feature type="transmembrane region" description="Helical" evidence="5">
    <location>
        <begin position="21"/>
        <end position="43"/>
    </location>
</feature>
<dbReference type="EMBL" id="AMZH03000665">
    <property type="protein sequence ID" value="RRT82580.1"/>
    <property type="molecule type" value="Genomic_DNA"/>
</dbReference>
<keyword evidence="3 5" id="KW-1133">Transmembrane helix</keyword>
<feature type="domain" description="Late embryogenesis abundant protein LEA-2 subgroup" evidence="6">
    <location>
        <begin position="76"/>
        <end position="177"/>
    </location>
</feature>
<dbReference type="GO" id="GO:0098542">
    <property type="term" value="P:defense response to other organism"/>
    <property type="evidence" value="ECO:0007669"/>
    <property type="project" value="InterPro"/>
</dbReference>
<comment type="caution">
    <text evidence="7">The sequence shown here is derived from an EMBL/GenBank/DDBJ whole genome shotgun (WGS) entry which is preliminary data.</text>
</comment>
<evidence type="ECO:0000259" key="6">
    <source>
        <dbReference type="Pfam" id="PF03168"/>
    </source>
</evidence>
<keyword evidence="4 5" id="KW-0472">Membrane</keyword>
<dbReference type="InterPro" id="IPR044839">
    <property type="entry name" value="NDR1-like"/>
</dbReference>
<accession>A0A427B288</accession>
<protein>
    <recommendedName>
        <fullName evidence="6">Late embryogenesis abundant protein LEA-2 subgroup domain-containing protein</fullName>
    </recommendedName>
</protein>
<dbReference type="Proteomes" id="UP000287651">
    <property type="component" value="Unassembled WGS sequence"/>
</dbReference>
<evidence type="ECO:0000313" key="7">
    <source>
        <dbReference type="EMBL" id="RRT82580.1"/>
    </source>
</evidence>
<dbReference type="GO" id="GO:0009506">
    <property type="term" value="C:plasmodesma"/>
    <property type="evidence" value="ECO:0007669"/>
    <property type="project" value="TreeGrafter"/>
</dbReference>
<evidence type="ECO:0000256" key="4">
    <source>
        <dbReference type="ARBA" id="ARBA00023136"/>
    </source>
</evidence>
<dbReference type="AlphaFoldDB" id="A0A427B288"/>
<dbReference type="PANTHER" id="PTHR31415:SF7">
    <property type="entry name" value="OS08G0102700 PROTEIN"/>
    <property type="match status" value="1"/>
</dbReference>
<evidence type="ECO:0000256" key="3">
    <source>
        <dbReference type="ARBA" id="ARBA00022989"/>
    </source>
</evidence>
<organism evidence="7 8">
    <name type="scientific">Ensete ventricosum</name>
    <name type="common">Abyssinian banana</name>
    <name type="synonym">Musa ensete</name>
    <dbReference type="NCBI Taxonomy" id="4639"/>
    <lineage>
        <taxon>Eukaryota</taxon>
        <taxon>Viridiplantae</taxon>
        <taxon>Streptophyta</taxon>
        <taxon>Embryophyta</taxon>
        <taxon>Tracheophyta</taxon>
        <taxon>Spermatophyta</taxon>
        <taxon>Magnoliopsida</taxon>
        <taxon>Liliopsida</taxon>
        <taxon>Zingiberales</taxon>
        <taxon>Musaceae</taxon>
        <taxon>Ensete</taxon>
    </lineage>
</organism>
<gene>
    <name evidence="7" type="ORF">B296_00013519</name>
</gene>
<dbReference type="PANTHER" id="PTHR31415">
    <property type="entry name" value="OS05G0367900 PROTEIN"/>
    <property type="match status" value="1"/>
</dbReference>
<keyword evidence="2 5" id="KW-0812">Transmembrane</keyword>
<dbReference type="InterPro" id="IPR004864">
    <property type="entry name" value="LEA_2"/>
</dbReference>